<evidence type="ECO:0000313" key="1">
    <source>
        <dbReference type="EMBL" id="KMQ89071.1"/>
    </source>
</evidence>
<dbReference type="AlphaFoldDB" id="A0A0J7KFU8"/>
<reference evidence="1 2" key="1">
    <citation type="submission" date="2015-04" db="EMBL/GenBank/DDBJ databases">
        <title>Lasius niger genome sequencing.</title>
        <authorList>
            <person name="Konorov E.A."/>
            <person name="Nikitin M.A."/>
            <person name="Kirill M.V."/>
            <person name="Chang P."/>
        </authorList>
    </citation>
    <scope>NUCLEOTIDE SEQUENCE [LARGE SCALE GENOMIC DNA]</scope>
    <source>
        <tissue evidence="1">Whole</tissue>
    </source>
</reference>
<comment type="caution">
    <text evidence="1">The sequence shown here is derived from an EMBL/GenBank/DDBJ whole genome shotgun (WGS) entry which is preliminary data.</text>
</comment>
<protein>
    <recommendedName>
        <fullName evidence="3">N-acetyltransferase domain-containing protein</fullName>
    </recommendedName>
</protein>
<dbReference type="EMBL" id="LBMM01008183">
    <property type="protein sequence ID" value="KMQ89071.1"/>
    <property type="molecule type" value="Genomic_DNA"/>
</dbReference>
<dbReference type="Gene3D" id="3.40.630.30">
    <property type="match status" value="1"/>
</dbReference>
<organism evidence="1 2">
    <name type="scientific">Lasius niger</name>
    <name type="common">Black garden ant</name>
    <dbReference type="NCBI Taxonomy" id="67767"/>
    <lineage>
        <taxon>Eukaryota</taxon>
        <taxon>Metazoa</taxon>
        <taxon>Ecdysozoa</taxon>
        <taxon>Arthropoda</taxon>
        <taxon>Hexapoda</taxon>
        <taxon>Insecta</taxon>
        <taxon>Pterygota</taxon>
        <taxon>Neoptera</taxon>
        <taxon>Endopterygota</taxon>
        <taxon>Hymenoptera</taxon>
        <taxon>Apocrita</taxon>
        <taxon>Aculeata</taxon>
        <taxon>Formicoidea</taxon>
        <taxon>Formicidae</taxon>
        <taxon>Formicinae</taxon>
        <taxon>Lasius</taxon>
        <taxon>Lasius</taxon>
    </lineage>
</organism>
<dbReference type="SUPFAM" id="SSF55729">
    <property type="entry name" value="Acyl-CoA N-acyltransferases (Nat)"/>
    <property type="match status" value="1"/>
</dbReference>
<dbReference type="InterPro" id="IPR039968">
    <property type="entry name" value="BcerS-like"/>
</dbReference>
<gene>
    <name evidence="1" type="ORF">RF55_11333</name>
</gene>
<name>A0A0J7KFU8_LASNI</name>
<evidence type="ECO:0008006" key="3">
    <source>
        <dbReference type="Google" id="ProtNLM"/>
    </source>
</evidence>
<keyword evidence="2" id="KW-1185">Reference proteome</keyword>
<dbReference type="Proteomes" id="UP000036403">
    <property type="component" value="Unassembled WGS sequence"/>
</dbReference>
<sequence>MEQEALLHPKKNSLFRHCKHQYFIAWVDDKPVGRIAALIDGVAQEYLQKKIGYFGALDCIPDPKIVAALLKAAEEWLLTQGIKTAMGPLTLSSNGESGVMVSGQQTDIMVETPWHPEGLADLIEASGYTRTEDLLSYRLEIKSEQVQNYKSPGNLEIGAGRLKDVTIEKVSKKQIQQQAEILRGLYNDAWDSAYNFVPLQDYEMKDMLHRMKPIIHPNNYVQINRSGEPLAIALVIPNVYELSEGIGATPSLWGWMKIGWRLLRGRFKSGRVILLGVSKKIRGTVLGSLFPGLAIHELIKRAGLPGMNFDWVELGWIRNKDRPMRNLIEDSLAPEPYKVHRLFEKEIS</sequence>
<dbReference type="PaxDb" id="67767-A0A0J7KFU8"/>
<dbReference type="InterPro" id="IPR016181">
    <property type="entry name" value="Acyl_CoA_acyltransferase"/>
</dbReference>
<dbReference type="PANTHER" id="PTHR41368:SF1">
    <property type="entry name" value="PROTEIN YGHO"/>
    <property type="match status" value="1"/>
</dbReference>
<proteinExistence type="predicted"/>
<accession>A0A0J7KFU8</accession>
<evidence type="ECO:0000313" key="2">
    <source>
        <dbReference type="Proteomes" id="UP000036403"/>
    </source>
</evidence>
<dbReference type="PANTHER" id="PTHR41368">
    <property type="entry name" value="PROTEIN YGHO"/>
    <property type="match status" value="1"/>
</dbReference>